<dbReference type="STRING" id="1121325.SAMN04515677_103375"/>
<dbReference type="InterPro" id="IPR007560">
    <property type="entry name" value="Restrct_endonuc_IV_Mrr"/>
</dbReference>
<evidence type="ECO:0000313" key="2">
    <source>
        <dbReference type="EMBL" id="SDL78269.1"/>
    </source>
</evidence>
<dbReference type="Proteomes" id="UP000199068">
    <property type="component" value="Unassembled WGS sequence"/>
</dbReference>
<dbReference type="InterPro" id="IPR011856">
    <property type="entry name" value="tRNA_endonuc-like_dom_sf"/>
</dbReference>
<gene>
    <name evidence="2" type="ORF">SAMN04515677_103375</name>
</gene>
<dbReference type="SUPFAM" id="SSF52980">
    <property type="entry name" value="Restriction endonuclease-like"/>
    <property type="match status" value="1"/>
</dbReference>
<dbReference type="PANTHER" id="PTHR30015:SF7">
    <property type="entry name" value="TYPE IV METHYL-DIRECTED RESTRICTION ENZYME ECOKMRR"/>
    <property type="match status" value="1"/>
</dbReference>
<name>A0A1G9MVM5_9FIRM</name>
<dbReference type="AlphaFoldDB" id="A0A1G9MVM5"/>
<dbReference type="GO" id="GO:0015666">
    <property type="term" value="F:restriction endodeoxyribonuclease activity"/>
    <property type="evidence" value="ECO:0007669"/>
    <property type="project" value="TreeGrafter"/>
</dbReference>
<dbReference type="InterPro" id="IPR011335">
    <property type="entry name" value="Restrct_endonuc-II-like"/>
</dbReference>
<dbReference type="EMBL" id="FNGW01000003">
    <property type="protein sequence ID" value="SDL78269.1"/>
    <property type="molecule type" value="Genomic_DNA"/>
</dbReference>
<evidence type="ECO:0000259" key="1">
    <source>
        <dbReference type="Pfam" id="PF04471"/>
    </source>
</evidence>
<proteinExistence type="predicted"/>
<dbReference type="RefSeq" id="WP_092725063.1">
    <property type="nucleotide sequence ID" value="NZ_FNGW01000003.1"/>
</dbReference>
<dbReference type="Gene3D" id="3.40.1350.10">
    <property type="match status" value="1"/>
</dbReference>
<evidence type="ECO:0000313" key="3">
    <source>
        <dbReference type="Proteomes" id="UP000199068"/>
    </source>
</evidence>
<organism evidence="2 3">
    <name type="scientific">Romboutsia lituseburensis DSM 797</name>
    <dbReference type="NCBI Taxonomy" id="1121325"/>
    <lineage>
        <taxon>Bacteria</taxon>
        <taxon>Bacillati</taxon>
        <taxon>Bacillota</taxon>
        <taxon>Clostridia</taxon>
        <taxon>Peptostreptococcales</taxon>
        <taxon>Peptostreptococcaceae</taxon>
        <taxon>Romboutsia</taxon>
    </lineage>
</organism>
<accession>A0A1G9MVM5</accession>
<reference evidence="2 3" key="1">
    <citation type="submission" date="2016-10" db="EMBL/GenBank/DDBJ databases">
        <authorList>
            <person name="de Groot N.N."/>
        </authorList>
    </citation>
    <scope>NUCLEOTIDE SEQUENCE [LARGE SCALE GENOMIC DNA]</scope>
    <source>
        <strain evidence="2 3">DSM 797</strain>
    </source>
</reference>
<keyword evidence="3" id="KW-1185">Reference proteome</keyword>
<feature type="domain" description="Restriction endonuclease type IV Mrr" evidence="1">
    <location>
        <begin position="340"/>
        <end position="450"/>
    </location>
</feature>
<dbReference type="GO" id="GO:0009307">
    <property type="term" value="P:DNA restriction-modification system"/>
    <property type="evidence" value="ECO:0007669"/>
    <property type="project" value="InterPro"/>
</dbReference>
<dbReference type="Pfam" id="PF04471">
    <property type="entry name" value="Mrr_cat"/>
    <property type="match status" value="1"/>
</dbReference>
<sequence length="463" mass="54285">MSDKQQKEDYINKRYEEAKNSTLNIDKQIKELSNIINYEMDNYKIISIEEFIKKDIHTLQLPKSLLLKYKEPNKPIIRKANLFEKVLKNHKYNYSMYVDEIESKYNNEYKIYEDKEYKRKKQLENLIKAHELQVNEIINIKKQLYSNGDVSTITGYKEEILSKLKYPFDFKKNITTGYSKETKTLVIDYLLPKDNIVPNVQKYEYIQKGDKIKAKLRKEKDIRSIYNEVVFSIVIRTINEVFKFDKPNNIDNVVFNGYIEDIDLATGQDIKPYIISATIDKEKFKNIDITKINKLKCLKEIMQARVNINSNLEFKYINPICKCDDFNKSIVNNDSINLLDVDPYEFEDLVTILFRKMGYNAVTTNKSNDGGIDCEFHYEDPLVSGKIIGQVKKYKNNIDIPKLREFECVLRNSDAMKGIFISTSNFSPQCKIFAASNNIQLINGNELIDLFNKHGINSYISKN</sequence>
<protein>
    <submittedName>
        <fullName evidence="2">Restriction system protein</fullName>
    </submittedName>
</protein>
<dbReference type="PANTHER" id="PTHR30015">
    <property type="entry name" value="MRR RESTRICTION SYSTEM PROTEIN"/>
    <property type="match status" value="1"/>
</dbReference>
<dbReference type="GO" id="GO:0003677">
    <property type="term" value="F:DNA binding"/>
    <property type="evidence" value="ECO:0007669"/>
    <property type="project" value="InterPro"/>
</dbReference>
<dbReference type="InterPro" id="IPR052906">
    <property type="entry name" value="Type_IV_Methyl-Rstrct_Enzyme"/>
</dbReference>